<dbReference type="AlphaFoldDB" id="A0A9E6PPA0"/>
<sequence length="334" mass="36702">MQEEKKMHSRPFGNTDVEVSEIGFGAWAIGGSWGSVSEEDARAALHAALDNGVTFIDTADVYGDGRSERIIADVMKSRPGDRPFIATKAGRRLDPHVAGGYTRANLNAFVERSLKNLETECLDLVQLHCPPTEVYYQPEVFQVMEDMVAAGKIRRYGVSVEKVEEALKAIEFPNVASVQMIYNIFRQRPAALFMQEAKRRAVAVIVRVPLASGLLTGKMNASTAFAPDDHRLFNRNGEAFDKGETFAGVPYELALEVVEQIRPHVPDGVTLAQFALRWILMESGVTTVIPGAKNAQQALGNSAASDLPPISPSTMDALRSLYQSKIAPHVHHQW</sequence>
<gene>
    <name evidence="2" type="ORF">HU752_011540</name>
</gene>
<accession>A0A9E6PPA0</accession>
<dbReference type="CDD" id="cd19086">
    <property type="entry name" value="AKR_AKR11C1"/>
    <property type="match status" value="1"/>
</dbReference>
<dbReference type="PRINTS" id="PR00069">
    <property type="entry name" value="ALDKETRDTASE"/>
</dbReference>
<dbReference type="PANTHER" id="PTHR43312:SF1">
    <property type="entry name" value="NADP-DEPENDENT OXIDOREDUCTASE DOMAIN-CONTAINING PROTEIN"/>
    <property type="match status" value="1"/>
</dbReference>
<dbReference type="PANTHER" id="PTHR43312">
    <property type="entry name" value="D-THREO-ALDOSE 1-DEHYDROGENASE"/>
    <property type="match status" value="1"/>
</dbReference>
<dbReference type="InterPro" id="IPR020471">
    <property type="entry name" value="AKR"/>
</dbReference>
<dbReference type="InterPro" id="IPR023210">
    <property type="entry name" value="NADP_OxRdtase_dom"/>
</dbReference>
<keyword evidence="3" id="KW-1185">Reference proteome</keyword>
<dbReference type="RefSeq" id="WP_202894684.1">
    <property type="nucleotide sequence ID" value="NZ_CP077093.1"/>
</dbReference>
<protein>
    <submittedName>
        <fullName evidence="2">Aldo/keto reductase</fullName>
    </submittedName>
</protein>
<organism evidence="2 3">
    <name type="scientific">Pseudomonas vanderleydeniana</name>
    <dbReference type="NCBI Taxonomy" id="2745495"/>
    <lineage>
        <taxon>Bacteria</taxon>
        <taxon>Pseudomonadati</taxon>
        <taxon>Pseudomonadota</taxon>
        <taxon>Gammaproteobacteria</taxon>
        <taxon>Pseudomonadales</taxon>
        <taxon>Pseudomonadaceae</taxon>
        <taxon>Pseudomonas</taxon>
    </lineage>
</organism>
<reference evidence="2 3" key="1">
    <citation type="journal article" date="2020" name="Microorganisms">
        <title>Reliable Identification of Environmental Pseudomonas Isolates Using the rpoD Gene.</title>
        <authorList>
            <consortium name="The Broad Institute Genome Sequencing Platform"/>
            <person name="Girard L."/>
            <person name="Lood C."/>
            <person name="Rokni-Zadeh H."/>
            <person name="van Noort V."/>
            <person name="Lavigne R."/>
            <person name="De Mot R."/>
        </authorList>
    </citation>
    <scope>NUCLEOTIDE SEQUENCE [LARGE SCALE GENOMIC DNA]</scope>
    <source>
        <strain evidence="2 3">RW8P3</strain>
    </source>
</reference>
<dbReference type="KEGG" id="pvw:HU752_011540"/>
<dbReference type="Gene3D" id="3.20.20.100">
    <property type="entry name" value="NADP-dependent oxidoreductase domain"/>
    <property type="match status" value="1"/>
</dbReference>
<evidence type="ECO:0000313" key="2">
    <source>
        <dbReference type="EMBL" id="QXI30532.1"/>
    </source>
</evidence>
<reference evidence="2 3" key="2">
    <citation type="journal article" date="2021" name="Microorganisms">
        <title>The Ever-Expanding Pseudomonas Genus: Description of 43 New Species and Partition of the Pseudomonas putida Group.</title>
        <authorList>
            <person name="Girard L."/>
            <person name="Lood C."/>
            <person name="Hofte M."/>
            <person name="Vandamme P."/>
            <person name="Rokni-Zadeh H."/>
            <person name="van Noort V."/>
            <person name="Lavigne R."/>
            <person name="De Mot R."/>
        </authorList>
    </citation>
    <scope>NUCLEOTIDE SEQUENCE [LARGE SCALE GENOMIC DNA]</scope>
    <source>
        <strain evidence="2 3">RW8P3</strain>
    </source>
</reference>
<dbReference type="Pfam" id="PF00248">
    <property type="entry name" value="Aldo_ket_red"/>
    <property type="match status" value="1"/>
</dbReference>
<dbReference type="GO" id="GO:0016491">
    <property type="term" value="F:oxidoreductase activity"/>
    <property type="evidence" value="ECO:0007669"/>
    <property type="project" value="InterPro"/>
</dbReference>
<evidence type="ECO:0000313" key="3">
    <source>
        <dbReference type="Proteomes" id="UP000634530"/>
    </source>
</evidence>
<dbReference type="EMBL" id="CP077093">
    <property type="protein sequence ID" value="QXI30532.1"/>
    <property type="molecule type" value="Genomic_DNA"/>
</dbReference>
<dbReference type="InterPro" id="IPR036812">
    <property type="entry name" value="NAD(P)_OxRdtase_dom_sf"/>
</dbReference>
<feature type="domain" description="NADP-dependent oxidoreductase" evidence="1">
    <location>
        <begin position="21"/>
        <end position="322"/>
    </location>
</feature>
<evidence type="ECO:0000259" key="1">
    <source>
        <dbReference type="Pfam" id="PF00248"/>
    </source>
</evidence>
<dbReference type="SUPFAM" id="SSF51430">
    <property type="entry name" value="NAD(P)-linked oxidoreductase"/>
    <property type="match status" value="1"/>
</dbReference>
<name>A0A9E6PPA0_9PSED</name>
<proteinExistence type="predicted"/>
<dbReference type="InterPro" id="IPR053135">
    <property type="entry name" value="AKR2_Oxidoreductase"/>
</dbReference>
<dbReference type="Proteomes" id="UP000634530">
    <property type="component" value="Chromosome"/>
</dbReference>